<dbReference type="OrthoDB" id="5449178at2"/>
<reference evidence="1 2" key="1">
    <citation type="submission" date="2012-05" db="EMBL/GenBank/DDBJ databases">
        <title>The Genome Sequence of Sutterella wadsworthensis 2_1_59BFAA.</title>
        <authorList>
            <consortium name="The Broad Institute Genome Sequencing Platform"/>
            <person name="Earl A."/>
            <person name="Ward D."/>
            <person name="Feldgarden M."/>
            <person name="Gevers D."/>
            <person name="Daigneault M."/>
            <person name="Strauss J."/>
            <person name="Allen-Vercoe E."/>
            <person name="Walker B."/>
            <person name="Young S.K."/>
            <person name="Zeng Q."/>
            <person name="Gargeya S."/>
            <person name="Fitzgerald M."/>
            <person name="Haas B."/>
            <person name="Abouelleil A."/>
            <person name="Alvarado L."/>
            <person name="Arachchi H.M."/>
            <person name="Berlin A.M."/>
            <person name="Chapman S.B."/>
            <person name="Goldberg J."/>
            <person name="Griggs A."/>
            <person name="Gujja S."/>
            <person name="Hansen M."/>
            <person name="Howarth C."/>
            <person name="Imamovic A."/>
            <person name="Larimer J."/>
            <person name="McCowen C."/>
            <person name="Montmayeur A."/>
            <person name="Murphy C."/>
            <person name="Neiman D."/>
            <person name="Pearson M."/>
            <person name="Priest M."/>
            <person name="Roberts A."/>
            <person name="Saif S."/>
            <person name="Shea T."/>
            <person name="Sisk P."/>
            <person name="Sykes S."/>
            <person name="Wortman J."/>
            <person name="Nusbaum C."/>
            <person name="Birren B."/>
        </authorList>
    </citation>
    <scope>NUCLEOTIDE SEQUENCE [LARGE SCALE GENOMIC DNA]</scope>
    <source>
        <strain evidence="1 2">2_1_59BFAA</strain>
    </source>
</reference>
<evidence type="ECO:0000313" key="2">
    <source>
        <dbReference type="Proteomes" id="UP000005835"/>
    </source>
</evidence>
<protein>
    <recommendedName>
        <fullName evidence="3">Phage major capsid protein E</fullName>
    </recommendedName>
</protein>
<name>K1JKR1_9BURK</name>
<dbReference type="RefSeq" id="WP_005433286.1">
    <property type="nucleotide sequence ID" value="NZ_JH815513.1"/>
</dbReference>
<proteinExistence type="inferred from homology"/>
<dbReference type="HOGENOM" id="CLU_065950_0_1_4"/>
<dbReference type="Proteomes" id="UP000005835">
    <property type="component" value="Unassembled WGS sequence"/>
</dbReference>
<sequence>MDMFTTRTMLAMVEEGQKSNSTWLRDRYFTNRPTFNTQKIDFDIIGRGGRKIAPFVNPKVGGVVLTREGFRTESYEAPEVSPMRVTTAEDMLKRLPGETIYSAKSPTQRAAEILGKDLSDLDDIITRREEVMCAEALFQGKVTVKGEGYDEVLNYWAHLETKEQPKTTLGTKWDSADAAQIMGDLRTLRRTMIQSGGFTPHELICGSKVLDTILDKLTTAKQLDMRRVDMGAIDPQHLPNGVTYWGYLKDSGLDVYSYDEWYTDDAGKEQPMVPEKLCMLASPNAKTMLAYGLVALTGDEAIKFYEGARVPDSWVQRANPSGRIVQIKSRPLPIIQQIHGFHVIEALA</sequence>
<dbReference type="EMBL" id="ADMG01000007">
    <property type="protein sequence ID" value="EKB32205.1"/>
    <property type="molecule type" value="Genomic_DNA"/>
</dbReference>
<dbReference type="InterPro" id="IPR005564">
    <property type="entry name" value="Major_capsid_GpE"/>
</dbReference>
<organism evidence="1 2">
    <name type="scientific">Sutterella wadsworthensis 2_1_59BFAA</name>
    <dbReference type="NCBI Taxonomy" id="742823"/>
    <lineage>
        <taxon>Bacteria</taxon>
        <taxon>Pseudomonadati</taxon>
        <taxon>Pseudomonadota</taxon>
        <taxon>Betaproteobacteria</taxon>
        <taxon>Burkholderiales</taxon>
        <taxon>Sutterellaceae</taxon>
        <taxon>Sutterella</taxon>
    </lineage>
</organism>
<dbReference type="eggNOG" id="ENOG502Z8WK">
    <property type="taxonomic scope" value="Bacteria"/>
</dbReference>
<accession>K1JKR1</accession>
<evidence type="ECO:0000313" key="1">
    <source>
        <dbReference type="EMBL" id="EKB32205.1"/>
    </source>
</evidence>
<dbReference type="STRING" id="742823.HMPREF9465_00220"/>
<dbReference type="Gene3D" id="3.30.1930.10">
    <property type="entry name" value="capsid protein of prophage domain"/>
    <property type="match status" value="1"/>
</dbReference>
<dbReference type="Pfam" id="PF03864">
    <property type="entry name" value="Phage_cap_E"/>
    <property type="match status" value="1"/>
</dbReference>
<dbReference type="AlphaFoldDB" id="K1JKR1"/>
<gene>
    <name evidence="1" type="ORF">HMPREF9465_00220</name>
</gene>
<evidence type="ECO:0008006" key="3">
    <source>
        <dbReference type="Google" id="ProtNLM"/>
    </source>
</evidence>
<dbReference type="HAMAP" id="MF_04133">
    <property type="entry name" value="CAPSID_LAMBDA"/>
    <property type="match status" value="1"/>
</dbReference>
<comment type="caution">
    <text evidence="1">The sequence shown here is derived from an EMBL/GenBank/DDBJ whole genome shotgun (WGS) entry which is preliminary data.</text>
</comment>
<keyword evidence="2" id="KW-1185">Reference proteome</keyword>
<dbReference type="PATRIC" id="fig|742823.3.peg.211"/>
<dbReference type="Gene3D" id="3.15.30.10">
    <property type="entry name" value="putative capsid protein of prophage domain like"/>
    <property type="match status" value="1"/>
</dbReference>